<proteinExistence type="inferred from homology"/>
<feature type="domain" description="Gfo/Idh/MocA-like oxidoreductase N-terminal" evidence="4">
    <location>
        <begin position="3"/>
        <end position="117"/>
    </location>
</feature>
<dbReference type="Proteomes" id="UP000238164">
    <property type="component" value="Chromosome 1"/>
</dbReference>
<name>A0A2N9JFW6_9ACTN</name>
<feature type="region of interest" description="Disordered" evidence="3">
    <location>
        <begin position="344"/>
        <end position="363"/>
    </location>
</feature>
<dbReference type="Gene3D" id="3.30.360.10">
    <property type="entry name" value="Dihydrodipicolinate Reductase, domain 2"/>
    <property type="match status" value="1"/>
</dbReference>
<protein>
    <submittedName>
        <fullName evidence="6">Putative dehydrogenase</fullName>
    </submittedName>
</protein>
<evidence type="ECO:0000256" key="1">
    <source>
        <dbReference type="ARBA" id="ARBA00010928"/>
    </source>
</evidence>
<dbReference type="GO" id="GO:0000166">
    <property type="term" value="F:nucleotide binding"/>
    <property type="evidence" value="ECO:0007669"/>
    <property type="project" value="InterPro"/>
</dbReference>
<dbReference type="OrthoDB" id="9776544at2"/>
<dbReference type="EMBL" id="LT985188">
    <property type="protein sequence ID" value="SPD86398.1"/>
    <property type="molecule type" value="Genomic_DNA"/>
</dbReference>
<dbReference type="Gene3D" id="3.40.50.720">
    <property type="entry name" value="NAD(P)-binding Rossmann-like Domain"/>
    <property type="match status" value="1"/>
</dbReference>
<dbReference type="KEGG" id="mgg:MPLG2_1362"/>
<accession>A0A2N9JFW6</accession>
<dbReference type="Pfam" id="PF01408">
    <property type="entry name" value="GFO_IDH_MocA"/>
    <property type="match status" value="1"/>
</dbReference>
<dbReference type="AlphaFoldDB" id="A0A2N9JFW6"/>
<evidence type="ECO:0000259" key="4">
    <source>
        <dbReference type="Pfam" id="PF01408"/>
    </source>
</evidence>
<gene>
    <name evidence="6" type="ORF">MPLG2_1362</name>
</gene>
<dbReference type="InterPro" id="IPR055170">
    <property type="entry name" value="GFO_IDH_MocA-like_dom"/>
</dbReference>
<evidence type="ECO:0000259" key="5">
    <source>
        <dbReference type="Pfam" id="PF22725"/>
    </source>
</evidence>
<dbReference type="GO" id="GO:0016491">
    <property type="term" value="F:oxidoreductase activity"/>
    <property type="evidence" value="ECO:0007669"/>
    <property type="project" value="UniProtKB-KW"/>
</dbReference>
<evidence type="ECO:0000256" key="3">
    <source>
        <dbReference type="SAM" id="MobiDB-lite"/>
    </source>
</evidence>
<dbReference type="SUPFAM" id="SSF51735">
    <property type="entry name" value="NAD(P)-binding Rossmann-fold domains"/>
    <property type="match status" value="1"/>
</dbReference>
<dbReference type="Pfam" id="PF22725">
    <property type="entry name" value="GFO_IDH_MocA_C3"/>
    <property type="match status" value="1"/>
</dbReference>
<organism evidence="6 7">
    <name type="scientific">Micropruina glycogenica</name>
    <dbReference type="NCBI Taxonomy" id="75385"/>
    <lineage>
        <taxon>Bacteria</taxon>
        <taxon>Bacillati</taxon>
        <taxon>Actinomycetota</taxon>
        <taxon>Actinomycetes</taxon>
        <taxon>Propionibacteriales</taxon>
        <taxon>Nocardioidaceae</taxon>
        <taxon>Micropruina</taxon>
    </lineage>
</organism>
<comment type="similarity">
    <text evidence="1">Belongs to the Gfo/Idh/MocA family.</text>
</comment>
<dbReference type="InterPro" id="IPR036291">
    <property type="entry name" value="NAD(P)-bd_dom_sf"/>
</dbReference>
<dbReference type="PANTHER" id="PTHR42840">
    <property type="entry name" value="NAD(P)-BINDING ROSSMANN-FOLD SUPERFAMILY PROTEIN-RELATED"/>
    <property type="match status" value="1"/>
</dbReference>
<dbReference type="InterPro" id="IPR000683">
    <property type="entry name" value="Gfo/Idh/MocA-like_OxRdtase_N"/>
</dbReference>
<dbReference type="RefSeq" id="WP_105185398.1">
    <property type="nucleotide sequence ID" value="NZ_BAAAGO010000030.1"/>
</dbReference>
<evidence type="ECO:0000313" key="6">
    <source>
        <dbReference type="EMBL" id="SPD86398.1"/>
    </source>
</evidence>
<evidence type="ECO:0000256" key="2">
    <source>
        <dbReference type="ARBA" id="ARBA00023002"/>
    </source>
</evidence>
<dbReference type="SUPFAM" id="SSF55347">
    <property type="entry name" value="Glyceraldehyde-3-phosphate dehydrogenase-like, C-terminal domain"/>
    <property type="match status" value="1"/>
</dbReference>
<keyword evidence="2" id="KW-0560">Oxidoreductase</keyword>
<feature type="domain" description="GFO/IDH/MocA-like oxidoreductase" evidence="5">
    <location>
        <begin position="130"/>
        <end position="263"/>
    </location>
</feature>
<reference evidence="6 7" key="1">
    <citation type="submission" date="2018-02" db="EMBL/GenBank/DDBJ databases">
        <authorList>
            <person name="Cohen D.B."/>
            <person name="Kent A.D."/>
        </authorList>
    </citation>
    <scope>NUCLEOTIDE SEQUENCE [LARGE SCALE GENOMIC DNA]</scope>
    <source>
        <strain evidence="6">1</strain>
    </source>
</reference>
<evidence type="ECO:0000313" key="7">
    <source>
        <dbReference type="Proteomes" id="UP000238164"/>
    </source>
</evidence>
<keyword evidence="7" id="KW-1185">Reference proteome</keyword>
<sequence length="363" mass="37559">MTIGVGIIGAGNISTQYLTNLTSYPDVEVVAIDDLIVERAQAQAEKFGVPTWGGENTVLNTPGVDIVVNITPPEVHIDVSTKAVRAGKHVWSEKPLGLDLEAARALLDEAKQQDVWVCCAPDTVLGPGLQTALRAVAGGSIGRPLAGLAIMQQPGPDVWHPDPAFLFQTGAGPTLDIGPYYFTSLVLGLGPVVSVTAAGGRARDVRTVMSGPKQGTDFEVTVPTTANVLLRHASGASSVCLFSFDSGQSRMGILEFQGADGTVVAPDPNMFDGDVTTHVGGEQTGTETVDGAGNGRGIGVVELVRALAAGRPPRLEANLAYHVLDIMLAVEKSIASGETVTVTSAPPEVAPLPEGWSPTTANA</sequence>
<dbReference type="PANTHER" id="PTHR42840:SF3">
    <property type="entry name" value="BINDING ROSSMANN FOLD OXIDOREDUCTASE, PUTATIVE (AFU_ORTHOLOGUE AFUA_2G10240)-RELATED"/>
    <property type="match status" value="1"/>
</dbReference>